<dbReference type="EMBL" id="JAQQAF010000002">
    <property type="protein sequence ID" value="KAJ8505205.1"/>
    <property type="molecule type" value="Genomic_DNA"/>
</dbReference>
<dbReference type="PANTHER" id="PTHR33872">
    <property type="entry name" value="DNA POLYMERASE EPSILON CATALYTIC SUBUNIT A"/>
    <property type="match status" value="1"/>
</dbReference>
<feature type="region of interest" description="Disordered" evidence="1">
    <location>
        <begin position="76"/>
        <end position="95"/>
    </location>
</feature>
<feature type="compositionally biased region" description="Acidic residues" evidence="1">
    <location>
        <begin position="78"/>
        <end position="90"/>
    </location>
</feature>
<protein>
    <submittedName>
        <fullName evidence="2">Uncharacterized protein</fullName>
    </submittedName>
</protein>
<name>A0AAV8RQJ2_ENSVE</name>
<sequence length="184" mass="20934">MVPGLPPLPSTTPEARKPAVVRSVTREEIDKYWMTRRMIEEDHLLAAEKAAARIRAKALKEEDYRRFEESLKQMLNSADEEEDGKEEGDDKEPQIGINDWWTKSKFAYLNQPAIKSMGENPTPKRPTSTYIPQHICSLDFSPAAHLYNSSSFGGFLNQQCQMSTINLSLYFSNKDTAESRITST</sequence>
<evidence type="ECO:0000313" key="3">
    <source>
        <dbReference type="Proteomes" id="UP001222027"/>
    </source>
</evidence>
<accession>A0AAV8RQJ2</accession>
<keyword evidence="3" id="KW-1185">Reference proteome</keyword>
<evidence type="ECO:0000256" key="1">
    <source>
        <dbReference type="SAM" id="MobiDB-lite"/>
    </source>
</evidence>
<comment type="caution">
    <text evidence="2">The sequence shown here is derived from an EMBL/GenBank/DDBJ whole genome shotgun (WGS) entry which is preliminary data.</text>
</comment>
<dbReference type="PANTHER" id="PTHR33872:SF7">
    <property type="entry name" value="OSJNBA0084K11.10-LIKE PROTEIN"/>
    <property type="match status" value="1"/>
</dbReference>
<dbReference type="Proteomes" id="UP001222027">
    <property type="component" value="Unassembled WGS sequence"/>
</dbReference>
<reference evidence="2 3" key="1">
    <citation type="submission" date="2022-12" db="EMBL/GenBank/DDBJ databases">
        <title>Chromosome-scale assembly of the Ensete ventricosum genome.</title>
        <authorList>
            <person name="Dussert Y."/>
            <person name="Stocks J."/>
            <person name="Wendawek A."/>
            <person name="Woldeyes F."/>
            <person name="Nichols R.A."/>
            <person name="Borrell J.S."/>
        </authorList>
    </citation>
    <scope>NUCLEOTIDE SEQUENCE [LARGE SCALE GENOMIC DNA]</scope>
    <source>
        <strain evidence="3">cv. Maze</strain>
        <tissue evidence="2">Seeds</tissue>
    </source>
</reference>
<organism evidence="2 3">
    <name type="scientific">Ensete ventricosum</name>
    <name type="common">Abyssinian banana</name>
    <name type="synonym">Musa ensete</name>
    <dbReference type="NCBI Taxonomy" id="4639"/>
    <lineage>
        <taxon>Eukaryota</taxon>
        <taxon>Viridiplantae</taxon>
        <taxon>Streptophyta</taxon>
        <taxon>Embryophyta</taxon>
        <taxon>Tracheophyta</taxon>
        <taxon>Spermatophyta</taxon>
        <taxon>Magnoliopsida</taxon>
        <taxon>Liliopsida</taxon>
        <taxon>Zingiberales</taxon>
        <taxon>Musaceae</taxon>
        <taxon>Ensete</taxon>
    </lineage>
</organism>
<dbReference type="AlphaFoldDB" id="A0AAV8RQJ2"/>
<gene>
    <name evidence="2" type="ORF">OPV22_006091</name>
</gene>
<evidence type="ECO:0000313" key="2">
    <source>
        <dbReference type="EMBL" id="KAJ8505205.1"/>
    </source>
</evidence>
<proteinExistence type="predicted"/>